<evidence type="ECO:0000256" key="1">
    <source>
        <dbReference type="ARBA" id="ARBA00004429"/>
    </source>
</evidence>
<evidence type="ECO:0000256" key="4">
    <source>
        <dbReference type="ARBA" id="ARBA00022475"/>
    </source>
</evidence>
<keyword evidence="6 9" id="KW-0812">Transmembrane</keyword>
<organism evidence="12 13">
    <name type="scientific">Dyella tabacisoli</name>
    <dbReference type="NCBI Taxonomy" id="2282381"/>
    <lineage>
        <taxon>Bacteria</taxon>
        <taxon>Pseudomonadati</taxon>
        <taxon>Pseudomonadota</taxon>
        <taxon>Gammaproteobacteria</taxon>
        <taxon>Lysobacterales</taxon>
        <taxon>Rhodanobacteraceae</taxon>
        <taxon>Dyella</taxon>
    </lineage>
</organism>
<evidence type="ECO:0000256" key="10">
    <source>
        <dbReference type="SAM" id="Phobius"/>
    </source>
</evidence>
<evidence type="ECO:0000313" key="12">
    <source>
        <dbReference type="EMBL" id="RDD82480.1"/>
    </source>
</evidence>
<dbReference type="RefSeq" id="WP_114844544.1">
    <property type="nucleotide sequence ID" value="NZ_JBHSPE010000001.1"/>
</dbReference>
<keyword evidence="4" id="KW-1003">Cell membrane</keyword>
<dbReference type="InterPro" id="IPR018076">
    <property type="entry name" value="T2SS_GspF_dom"/>
</dbReference>
<dbReference type="GO" id="GO:0005886">
    <property type="term" value="C:plasma membrane"/>
    <property type="evidence" value="ECO:0007669"/>
    <property type="project" value="UniProtKB-SubCell"/>
</dbReference>
<gene>
    <name evidence="12" type="ORF">DVJ77_05930</name>
</gene>
<name>A0A369US79_9GAMM</name>
<evidence type="ECO:0000256" key="2">
    <source>
        <dbReference type="ARBA" id="ARBA00005745"/>
    </source>
</evidence>
<dbReference type="InterPro" id="IPR001992">
    <property type="entry name" value="T2SS_GspF/T4SS_PilC_CS"/>
</dbReference>
<dbReference type="EMBL" id="QQAH01000005">
    <property type="protein sequence ID" value="RDD82480.1"/>
    <property type="molecule type" value="Genomic_DNA"/>
</dbReference>
<dbReference type="InterPro" id="IPR042094">
    <property type="entry name" value="T2SS_GspF_sf"/>
</dbReference>
<feature type="domain" description="Type II secretion system protein GspF" evidence="11">
    <location>
        <begin position="292"/>
        <end position="414"/>
    </location>
</feature>
<dbReference type="PANTHER" id="PTHR30012:SF7">
    <property type="entry name" value="PROTEIN TRANSPORT PROTEIN HOFC HOMOLOG"/>
    <property type="match status" value="1"/>
</dbReference>
<protein>
    <submittedName>
        <fullName evidence="12">Type II secretion system F family protein</fullName>
    </submittedName>
</protein>
<dbReference type="GO" id="GO:0015628">
    <property type="term" value="P:protein secretion by the type II secretion system"/>
    <property type="evidence" value="ECO:0007669"/>
    <property type="project" value="TreeGrafter"/>
</dbReference>
<evidence type="ECO:0000259" key="11">
    <source>
        <dbReference type="Pfam" id="PF00482"/>
    </source>
</evidence>
<keyword evidence="13" id="KW-1185">Reference proteome</keyword>
<keyword evidence="8 10" id="KW-0472">Membrane</keyword>
<proteinExistence type="inferred from homology"/>
<feature type="transmembrane region" description="Helical" evidence="10">
    <location>
        <begin position="187"/>
        <end position="210"/>
    </location>
</feature>
<keyword evidence="5" id="KW-0997">Cell inner membrane</keyword>
<comment type="subcellular location">
    <subcellularLocation>
        <location evidence="1 9">Cell inner membrane</location>
        <topology evidence="1 9">Multi-pass membrane protein</topology>
    </subcellularLocation>
</comment>
<evidence type="ECO:0000256" key="8">
    <source>
        <dbReference type="ARBA" id="ARBA00023136"/>
    </source>
</evidence>
<dbReference type="Gene3D" id="1.20.81.30">
    <property type="entry name" value="Type II secretion system (T2SS), domain F"/>
    <property type="match status" value="2"/>
</dbReference>
<dbReference type="InterPro" id="IPR003004">
    <property type="entry name" value="GspF/PilC"/>
</dbReference>
<keyword evidence="3 9" id="KW-0813">Transport</keyword>
<dbReference type="AlphaFoldDB" id="A0A369US79"/>
<feature type="domain" description="Type II secretion system protein GspF" evidence="11">
    <location>
        <begin position="88"/>
        <end position="211"/>
    </location>
</feature>
<dbReference type="OrthoDB" id="9805682at2"/>
<sequence>MATATAIAKNTRTLGAQRAEVSALTTYDWVALDKRGKRMKGEMAAKNASLVKAELRRQGMNPQTVRERGKPLFGATGSSVKPRDVAIFSRQIATMMASGVPMVQAFDIIASGQKNIRFKNILIDVKQGIEGGASMHEALAKYPVQFDELYRNLVHAGESAGVLDTVLDTVATYKERMEAIKSKIKKALFYPIMVLVVALLVSMILLLFVVPVFEKTFKDAGAELPLPTQIVVSASQFMQHWWLLVIAVIIGSVVALVMAKKRSVKFAHFLDRVMLKLPVIGNILHQSAIARFARTLGVTFHAGVPLVEALDAVAGATGSIVYGDAVRQMREDVSVGHQLQLAMRQTALFPNMVVQMTAIGEESGALDKMLFKVAEFYEEEVSNAVDTLSTLLEPIIMVILGVLVGGMVISLYLPIFKLAGTM</sequence>
<evidence type="ECO:0000256" key="9">
    <source>
        <dbReference type="RuleBase" id="RU003923"/>
    </source>
</evidence>
<keyword evidence="7 10" id="KW-1133">Transmembrane helix</keyword>
<dbReference type="Proteomes" id="UP000253782">
    <property type="component" value="Unassembled WGS sequence"/>
</dbReference>
<dbReference type="PANTHER" id="PTHR30012">
    <property type="entry name" value="GENERAL SECRETION PATHWAY PROTEIN"/>
    <property type="match status" value="1"/>
</dbReference>
<accession>A0A369US79</accession>
<feature type="transmembrane region" description="Helical" evidence="10">
    <location>
        <begin position="395"/>
        <end position="415"/>
    </location>
</feature>
<dbReference type="PROSITE" id="PS00874">
    <property type="entry name" value="T2SP_F"/>
    <property type="match status" value="1"/>
</dbReference>
<evidence type="ECO:0000256" key="3">
    <source>
        <dbReference type="ARBA" id="ARBA00022448"/>
    </source>
</evidence>
<reference evidence="12 13" key="1">
    <citation type="submission" date="2018-07" db="EMBL/GenBank/DDBJ databases">
        <title>Dyella tabacisoli L4-6T, whole genome shotgun sequence.</title>
        <authorList>
            <person name="Zhou X.-K."/>
            <person name="Li W.-J."/>
            <person name="Duan Y.-Q."/>
        </authorList>
    </citation>
    <scope>NUCLEOTIDE SEQUENCE [LARGE SCALE GENOMIC DNA]</scope>
    <source>
        <strain evidence="12 13">L4-6</strain>
    </source>
</reference>
<evidence type="ECO:0000313" key="13">
    <source>
        <dbReference type="Proteomes" id="UP000253782"/>
    </source>
</evidence>
<dbReference type="PRINTS" id="PR00812">
    <property type="entry name" value="BCTERIALGSPF"/>
</dbReference>
<comment type="caution">
    <text evidence="12">The sequence shown here is derived from an EMBL/GenBank/DDBJ whole genome shotgun (WGS) entry which is preliminary data.</text>
</comment>
<dbReference type="Pfam" id="PF00482">
    <property type="entry name" value="T2SSF"/>
    <property type="match status" value="2"/>
</dbReference>
<dbReference type="FunFam" id="1.20.81.30:FF:000001">
    <property type="entry name" value="Type II secretion system protein F"/>
    <property type="match status" value="2"/>
</dbReference>
<comment type="similarity">
    <text evidence="2 9">Belongs to the GSP F family.</text>
</comment>
<evidence type="ECO:0000256" key="5">
    <source>
        <dbReference type="ARBA" id="ARBA00022519"/>
    </source>
</evidence>
<evidence type="ECO:0000256" key="6">
    <source>
        <dbReference type="ARBA" id="ARBA00022692"/>
    </source>
</evidence>
<evidence type="ECO:0000256" key="7">
    <source>
        <dbReference type="ARBA" id="ARBA00022989"/>
    </source>
</evidence>
<feature type="transmembrane region" description="Helical" evidence="10">
    <location>
        <begin position="241"/>
        <end position="259"/>
    </location>
</feature>